<dbReference type="PATRIC" id="fig|1348973.3.peg.418"/>
<dbReference type="OrthoDB" id="1698671at2"/>
<gene>
    <name evidence="2" type="ORF">M670_00429</name>
</gene>
<evidence type="ECO:0000313" key="2">
    <source>
        <dbReference type="EMBL" id="KEF40403.1"/>
    </source>
</evidence>
<comment type="caution">
    <text evidence="2">The sequence shown here is derived from an EMBL/GenBank/DDBJ whole genome shotgun (WGS) entry which is preliminary data.</text>
</comment>
<evidence type="ECO:0000259" key="1">
    <source>
        <dbReference type="Pfam" id="PF24032"/>
    </source>
</evidence>
<dbReference type="Pfam" id="PF24032">
    <property type="entry name" value="YQBQ"/>
    <property type="match status" value="1"/>
</dbReference>
<organism evidence="2 3">
    <name type="scientific">Schinkia azotoformans MEV2011</name>
    <dbReference type="NCBI Taxonomy" id="1348973"/>
    <lineage>
        <taxon>Bacteria</taxon>
        <taxon>Bacillati</taxon>
        <taxon>Bacillota</taxon>
        <taxon>Bacilli</taxon>
        <taxon>Bacillales</taxon>
        <taxon>Bacillaceae</taxon>
        <taxon>Calidifontibacillus/Schinkia group</taxon>
        <taxon>Schinkia</taxon>
    </lineage>
</organism>
<protein>
    <recommendedName>
        <fullName evidence="1">YqbQ/XkdQ domain-containing protein</fullName>
    </recommendedName>
</protein>
<name>A0A072NU43_SCHAZ</name>
<dbReference type="RefSeq" id="WP_035193179.1">
    <property type="nucleotide sequence ID" value="NZ_JJRY01000001.1"/>
</dbReference>
<feature type="domain" description="YqbQ/XkdQ" evidence="1">
    <location>
        <begin position="21"/>
        <end position="317"/>
    </location>
</feature>
<reference evidence="2 3" key="1">
    <citation type="submission" date="2014-04" db="EMBL/GenBank/DDBJ databases">
        <title>Draft genome sequence of Bacillus azotoformans MEV2011, a (co-) denitrifying strain unable to grow in the presence of oxygen.</title>
        <authorList>
            <person name="Nielsen M."/>
            <person name="Schreiber L."/>
            <person name="Finster K."/>
            <person name="Schramm A."/>
        </authorList>
    </citation>
    <scope>NUCLEOTIDE SEQUENCE [LARGE SCALE GENOMIC DNA]</scope>
    <source>
        <strain evidence="2 3">MEV2011</strain>
    </source>
</reference>
<dbReference type="AlphaFoldDB" id="A0A072NU43"/>
<evidence type="ECO:0000313" key="3">
    <source>
        <dbReference type="Proteomes" id="UP000027936"/>
    </source>
</evidence>
<accession>A0A072NU43</accession>
<sequence length="319" mass="36391">MEVLLDNRMGEVVEMPVSKFEWKTERIGKASVLDVSLIIKNPLEFPINSGAIVRVEDGDAKIFYGFVFDSKIINGAEVVVKAYDQLRYLMYNDTFVIPASTASAAIKKIASMAKVKVGAFEDTGYVVPGIAEDDKQAFDICTKYLDSTLIATNQNFVLFDDFGELSLKNINNMAIRADEFFIGEDSLLFDFEYKKSIDSETYNRVKLVHIDKKAGKKERYEIQDSANIAKWGQLQYFQIVNENMTPAQIKDLAERIIKLKNKETKTLEINCLGHWKVRAGRMVYLLIEKLGIQEYFMVDECKHSWNEGVHTMSLKLKVI</sequence>
<proteinExistence type="predicted"/>
<dbReference type="Proteomes" id="UP000027936">
    <property type="component" value="Unassembled WGS sequence"/>
</dbReference>
<dbReference type="InterPro" id="IPR056937">
    <property type="entry name" value="YqbQ/XkdQ"/>
</dbReference>
<dbReference type="EMBL" id="JJRY01000001">
    <property type="protein sequence ID" value="KEF40403.1"/>
    <property type="molecule type" value="Genomic_DNA"/>
</dbReference>